<dbReference type="AlphaFoldDB" id="A0A2H0U718"/>
<proteinExistence type="predicted"/>
<feature type="domain" description="ATP-cone" evidence="4">
    <location>
        <begin position="5"/>
        <end position="87"/>
    </location>
</feature>
<evidence type="ECO:0000256" key="1">
    <source>
        <dbReference type="ARBA" id="ARBA00022741"/>
    </source>
</evidence>
<dbReference type="Gene3D" id="3.40.1350.10">
    <property type="match status" value="1"/>
</dbReference>
<evidence type="ECO:0000256" key="3">
    <source>
        <dbReference type="PROSITE-ProRule" id="PRU00492"/>
    </source>
</evidence>
<dbReference type="Pfam" id="PF04471">
    <property type="entry name" value="Mrr_cat"/>
    <property type="match status" value="1"/>
</dbReference>
<dbReference type="InterPro" id="IPR011335">
    <property type="entry name" value="Restrct_endonuc-II-like"/>
</dbReference>
<gene>
    <name evidence="5" type="ORF">COU20_03620</name>
</gene>
<evidence type="ECO:0000256" key="2">
    <source>
        <dbReference type="ARBA" id="ARBA00022840"/>
    </source>
</evidence>
<evidence type="ECO:0000259" key="4">
    <source>
        <dbReference type="PROSITE" id="PS51161"/>
    </source>
</evidence>
<keyword evidence="1 3" id="KW-0547">Nucleotide-binding</keyword>
<dbReference type="GO" id="GO:0005524">
    <property type="term" value="F:ATP binding"/>
    <property type="evidence" value="ECO:0007669"/>
    <property type="project" value="UniProtKB-UniRule"/>
</dbReference>
<organism evidence="5 6">
    <name type="scientific">Candidatus Kaiserbacteria bacterium CG10_big_fil_rev_8_21_14_0_10_59_10</name>
    <dbReference type="NCBI Taxonomy" id="1974612"/>
    <lineage>
        <taxon>Bacteria</taxon>
        <taxon>Candidatus Kaiseribacteriota</taxon>
    </lineage>
</organism>
<dbReference type="PROSITE" id="PS51161">
    <property type="entry name" value="ATP_CONE"/>
    <property type="match status" value="1"/>
</dbReference>
<evidence type="ECO:0000313" key="6">
    <source>
        <dbReference type="Proteomes" id="UP000231379"/>
    </source>
</evidence>
<dbReference type="EMBL" id="PFBM01000021">
    <property type="protein sequence ID" value="PIR82219.1"/>
    <property type="molecule type" value="Genomic_DNA"/>
</dbReference>
<dbReference type="InterPro" id="IPR005144">
    <property type="entry name" value="ATP-cone_dom"/>
</dbReference>
<dbReference type="Proteomes" id="UP000231379">
    <property type="component" value="Unassembled WGS sequence"/>
</dbReference>
<name>A0A2H0U718_9BACT</name>
<sequence length="276" mass="30729">MTANANILKADGEREPFDPRKLDASLARAGAAKDARERIIARIESELYEGMTTEEIYRHAFEYLRRDEAPPVAARYSIKRAVFALGPSGFPFEQFLGEVLRAHGWAVRTGAELYGRCAPHEVDVLAERAGKRVGIEAKFHNAASGKTDIKDALYVRARYEDLARAAEQSSRVDDGWLVTNTRFTKNAIRYAQCANLTLIAWEYPKGRGLRSLIEEGGVHPLTCLTTLTEGEKQRLMDAKIVLCKNVQSGHLLEEYGVKPARIPCVLDEAKHLCTVG</sequence>
<dbReference type="InterPro" id="IPR011856">
    <property type="entry name" value="tRNA_endonuc-like_dom_sf"/>
</dbReference>
<dbReference type="SUPFAM" id="SSF52980">
    <property type="entry name" value="Restriction endonuclease-like"/>
    <property type="match status" value="1"/>
</dbReference>
<evidence type="ECO:0000313" key="5">
    <source>
        <dbReference type="EMBL" id="PIR82219.1"/>
    </source>
</evidence>
<dbReference type="GO" id="GO:0004519">
    <property type="term" value="F:endonuclease activity"/>
    <property type="evidence" value="ECO:0007669"/>
    <property type="project" value="InterPro"/>
</dbReference>
<reference evidence="6" key="1">
    <citation type="submission" date="2017-09" db="EMBL/GenBank/DDBJ databases">
        <title>Depth-based differentiation of microbial function through sediment-hosted aquifers and enrichment of novel symbionts in the deep terrestrial subsurface.</title>
        <authorList>
            <person name="Probst A.J."/>
            <person name="Ladd B."/>
            <person name="Jarett J.K."/>
            <person name="Geller-Mcgrath D.E."/>
            <person name="Sieber C.M.K."/>
            <person name="Emerson J.B."/>
            <person name="Anantharaman K."/>
            <person name="Thomas B.C."/>
            <person name="Malmstrom R."/>
            <person name="Stieglmeier M."/>
            <person name="Klingl A."/>
            <person name="Woyke T."/>
            <person name="Ryan C.M."/>
            <person name="Banfield J.F."/>
        </authorList>
    </citation>
    <scope>NUCLEOTIDE SEQUENCE [LARGE SCALE GENOMIC DNA]</scope>
</reference>
<dbReference type="GO" id="GO:0009307">
    <property type="term" value="P:DNA restriction-modification system"/>
    <property type="evidence" value="ECO:0007669"/>
    <property type="project" value="InterPro"/>
</dbReference>
<dbReference type="InterPro" id="IPR007560">
    <property type="entry name" value="Restrct_endonuc_IV_Mrr"/>
</dbReference>
<comment type="caution">
    <text evidence="5">The sequence shown here is derived from an EMBL/GenBank/DDBJ whole genome shotgun (WGS) entry which is preliminary data.</text>
</comment>
<dbReference type="GO" id="GO:0003677">
    <property type="term" value="F:DNA binding"/>
    <property type="evidence" value="ECO:0007669"/>
    <property type="project" value="InterPro"/>
</dbReference>
<keyword evidence="2 3" id="KW-0067">ATP-binding</keyword>
<accession>A0A2H0U718</accession>
<protein>
    <submittedName>
        <fullName evidence="5">ATPase</fullName>
    </submittedName>
</protein>
<dbReference type="Pfam" id="PF03477">
    <property type="entry name" value="ATP-cone"/>
    <property type="match status" value="1"/>
</dbReference>